<dbReference type="EMBL" id="BAAAPC010000028">
    <property type="protein sequence ID" value="GAA2014715.1"/>
    <property type="molecule type" value="Genomic_DNA"/>
</dbReference>
<dbReference type="SUPFAM" id="SSF54427">
    <property type="entry name" value="NTF2-like"/>
    <property type="match status" value="1"/>
</dbReference>
<proteinExistence type="predicted"/>
<dbReference type="InterPro" id="IPR032710">
    <property type="entry name" value="NTF2-like_dom_sf"/>
</dbReference>
<accession>A0ABP5F268</accession>
<evidence type="ECO:0008006" key="3">
    <source>
        <dbReference type="Google" id="ProtNLM"/>
    </source>
</evidence>
<evidence type="ECO:0000313" key="1">
    <source>
        <dbReference type="EMBL" id="GAA2014715.1"/>
    </source>
</evidence>
<keyword evidence="2" id="KW-1185">Reference proteome</keyword>
<evidence type="ECO:0000313" key="2">
    <source>
        <dbReference type="Proteomes" id="UP001501585"/>
    </source>
</evidence>
<gene>
    <name evidence="1" type="ORF">GCM10009799_48730</name>
</gene>
<name>A0ABP5F268_9ACTN</name>
<dbReference type="Proteomes" id="UP001501585">
    <property type="component" value="Unassembled WGS sequence"/>
</dbReference>
<sequence>MRRTLTTRSTYGIQETRTAAKPLDYVTNSLNIRKLTVDAQVRQQLAVGDTKMLVVDWQMEALDENGEQEHLEGTAIDVLRKGEDGYWRYVVDNPFGVGGPWATDGEKESGDG</sequence>
<reference evidence="2" key="1">
    <citation type="journal article" date="2019" name="Int. J. Syst. Evol. Microbiol.">
        <title>The Global Catalogue of Microorganisms (GCM) 10K type strain sequencing project: providing services to taxonomists for standard genome sequencing and annotation.</title>
        <authorList>
            <consortium name="The Broad Institute Genomics Platform"/>
            <consortium name="The Broad Institute Genome Sequencing Center for Infectious Disease"/>
            <person name="Wu L."/>
            <person name="Ma J."/>
        </authorList>
    </citation>
    <scope>NUCLEOTIDE SEQUENCE [LARGE SCALE GENOMIC DNA]</scope>
    <source>
        <strain evidence="2">JCM 15313</strain>
    </source>
</reference>
<dbReference type="Gene3D" id="3.10.450.50">
    <property type="match status" value="1"/>
</dbReference>
<protein>
    <recommendedName>
        <fullName evidence="3">DUF4440 domain-containing protein</fullName>
    </recommendedName>
</protein>
<organism evidence="1 2">
    <name type="scientific">Nocardiopsis rhodophaea</name>
    <dbReference type="NCBI Taxonomy" id="280238"/>
    <lineage>
        <taxon>Bacteria</taxon>
        <taxon>Bacillati</taxon>
        <taxon>Actinomycetota</taxon>
        <taxon>Actinomycetes</taxon>
        <taxon>Streptosporangiales</taxon>
        <taxon>Nocardiopsidaceae</taxon>
        <taxon>Nocardiopsis</taxon>
    </lineage>
</organism>
<comment type="caution">
    <text evidence="1">The sequence shown here is derived from an EMBL/GenBank/DDBJ whole genome shotgun (WGS) entry which is preliminary data.</text>
</comment>